<dbReference type="Proteomes" id="UP000030758">
    <property type="component" value="Unassembled WGS sequence"/>
</dbReference>
<proteinExistence type="predicted"/>
<reference evidence="2 3" key="1">
    <citation type="journal article" date="2014" name="Nat. Genet.">
        <title>Genome and transcriptome of the porcine whipworm Trichuris suis.</title>
        <authorList>
            <person name="Jex A.R."/>
            <person name="Nejsum P."/>
            <person name="Schwarz E.M."/>
            <person name="Hu L."/>
            <person name="Young N.D."/>
            <person name="Hall R.S."/>
            <person name="Korhonen P.K."/>
            <person name="Liao S."/>
            <person name="Thamsborg S."/>
            <person name="Xia J."/>
            <person name="Xu P."/>
            <person name="Wang S."/>
            <person name="Scheerlinck J.P."/>
            <person name="Hofmann A."/>
            <person name="Sternberg P.W."/>
            <person name="Wang J."/>
            <person name="Gasser R.B."/>
        </authorList>
    </citation>
    <scope>NUCLEOTIDE SEQUENCE [LARGE SCALE GENOMIC DNA]</scope>
    <source>
        <strain evidence="2">DCEP-RM93F</strain>
        <strain evidence="1">DCEP-RM93M</strain>
    </source>
</reference>
<organism evidence="2">
    <name type="scientific">Trichuris suis</name>
    <name type="common">pig whipworm</name>
    <dbReference type="NCBI Taxonomy" id="68888"/>
    <lineage>
        <taxon>Eukaryota</taxon>
        <taxon>Metazoa</taxon>
        <taxon>Ecdysozoa</taxon>
        <taxon>Nematoda</taxon>
        <taxon>Enoplea</taxon>
        <taxon>Dorylaimia</taxon>
        <taxon>Trichinellida</taxon>
        <taxon>Trichuridae</taxon>
        <taxon>Trichuris</taxon>
    </lineage>
</organism>
<dbReference type="EMBL" id="KL367505">
    <property type="protein sequence ID" value="KFD68389.1"/>
    <property type="molecule type" value="Genomic_DNA"/>
</dbReference>
<sequence>MYHLRFYRNATNDIWNNKRFKVSNGKENKSYCGHIQSIQITKNASGEEVYDDMVICYRVTDRCSIFTAMPPMKIATTMDSTWKTKKETINLSKNSNGHFRCELIGCTKNISANRRYSFRFAIRYSVLP</sequence>
<evidence type="ECO:0000313" key="1">
    <source>
        <dbReference type="EMBL" id="KFD54909.1"/>
    </source>
</evidence>
<dbReference type="EMBL" id="KL363203">
    <property type="protein sequence ID" value="KFD54909.1"/>
    <property type="molecule type" value="Genomic_DNA"/>
</dbReference>
<gene>
    <name evidence="1" type="ORF">M513_04091</name>
    <name evidence="2" type="ORF">M514_04091</name>
</gene>
<evidence type="ECO:0000313" key="2">
    <source>
        <dbReference type="EMBL" id="KFD68389.1"/>
    </source>
</evidence>
<name>A0A085NFZ3_9BILA</name>
<dbReference type="AlphaFoldDB" id="A0A085NFZ3"/>
<evidence type="ECO:0000313" key="3">
    <source>
        <dbReference type="Proteomes" id="UP000030764"/>
    </source>
</evidence>
<dbReference type="Proteomes" id="UP000030764">
    <property type="component" value="Unassembled WGS sequence"/>
</dbReference>
<protein>
    <submittedName>
        <fullName evidence="2">Uncharacterized protein</fullName>
    </submittedName>
</protein>
<keyword evidence="3" id="KW-1185">Reference proteome</keyword>
<accession>A0A085NFZ3</accession>